<name>A0A8S3R8H7_MYTED</name>
<keyword evidence="2" id="KW-1185">Reference proteome</keyword>
<proteinExistence type="predicted"/>
<protein>
    <submittedName>
        <fullName evidence="1">Uncharacterized protein</fullName>
    </submittedName>
</protein>
<organism evidence="1 2">
    <name type="scientific">Mytilus edulis</name>
    <name type="common">Blue mussel</name>
    <dbReference type="NCBI Taxonomy" id="6550"/>
    <lineage>
        <taxon>Eukaryota</taxon>
        <taxon>Metazoa</taxon>
        <taxon>Spiralia</taxon>
        <taxon>Lophotrochozoa</taxon>
        <taxon>Mollusca</taxon>
        <taxon>Bivalvia</taxon>
        <taxon>Autobranchia</taxon>
        <taxon>Pteriomorphia</taxon>
        <taxon>Mytilida</taxon>
        <taxon>Mytiloidea</taxon>
        <taxon>Mytilidae</taxon>
        <taxon>Mytilinae</taxon>
        <taxon>Mytilus</taxon>
    </lineage>
</organism>
<dbReference type="AlphaFoldDB" id="A0A8S3R8H7"/>
<reference evidence="1" key="1">
    <citation type="submission" date="2021-03" db="EMBL/GenBank/DDBJ databases">
        <authorList>
            <person name="Bekaert M."/>
        </authorList>
    </citation>
    <scope>NUCLEOTIDE SEQUENCE</scope>
</reference>
<gene>
    <name evidence="1" type="ORF">MEDL_17664</name>
</gene>
<evidence type="ECO:0000313" key="2">
    <source>
        <dbReference type="Proteomes" id="UP000683360"/>
    </source>
</evidence>
<sequence length="156" mass="18101">MGPLNSYEYPMDVCSEEGYGNETLQTSSRLSWYCSDDFDETRLPSALSEMGEETDEGRLSHALHVQSWMSDYVIKSIEPMDKPALQPIFSGKLGKDREKMSLDRTIRVPSVIKQSKSERKGTYMEKDPKFKRRQNDSFLYCHSRLRFYLNTTIVCC</sequence>
<comment type="caution">
    <text evidence="1">The sequence shown here is derived from an EMBL/GenBank/DDBJ whole genome shotgun (WGS) entry which is preliminary data.</text>
</comment>
<dbReference type="EMBL" id="CAJPWZ010000912">
    <property type="protein sequence ID" value="CAG2203135.1"/>
    <property type="molecule type" value="Genomic_DNA"/>
</dbReference>
<accession>A0A8S3R8H7</accession>
<dbReference type="Proteomes" id="UP000683360">
    <property type="component" value="Unassembled WGS sequence"/>
</dbReference>
<evidence type="ECO:0000313" key="1">
    <source>
        <dbReference type="EMBL" id="CAG2203135.1"/>
    </source>
</evidence>